<dbReference type="RefSeq" id="XP_009020989.1">
    <property type="nucleotide sequence ID" value="XM_009022741.1"/>
</dbReference>
<evidence type="ECO:0000313" key="3">
    <source>
        <dbReference type="EnsemblMetazoa" id="HelroP175305"/>
    </source>
</evidence>
<organism evidence="3 4">
    <name type="scientific">Helobdella robusta</name>
    <name type="common">Californian leech</name>
    <dbReference type="NCBI Taxonomy" id="6412"/>
    <lineage>
        <taxon>Eukaryota</taxon>
        <taxon>Metazoa</taxon>
        <taxon>Spiralia</taxon>
        <taxon>Lophotrochozoa</taxon>
        <taxon>Annelida</taxon>
        <taxon>Clitellata</taxon>
        <taxon>Hirudinea</taxon>
        <taxon>Rhynchobdellida</taxon>
        <taxon>Glossiphoniidae</taxon>
        <taxon>Helobdella</taxon>
    </lineage>
</organism>
<gene>
    <name evidence="3" type="primary">20205344</name>
    <name evidence="2" type="ORF">HELRODRAFT_175305</name>
</gene>
<dbReference type="OrthoDB" id="5945683at2759"/>
<reference evidence="2 4" key="2">
    <citation type="journal article" date="2013" name="Nature">
        <title>Insights into bilaterian evolution from three spiralian genomes.</title>
        <authorList>
            <person name="Simakov O."/>
            <person name="Marletaz F."/>
            <person name="Cho S.J."/>
            <person name="Edsinger-Gonzales E."/>
            <person name="Havlak P."/>
            <person name="Hellsten U."/>
            <person name="Kuo D.H."/>
            <person name="Larsson T."/>
            <person name="Lv J."/>
            <person name="Arendt D."/>
            <person name="Savage R."/>
            <person name="Osoegawa K."/>
            <person name="de Jong P."/>
            <person name="Grimwood J."/>
            <person name="Chapman J.A."/>
            <person name="Shapiro H."/>
            <person name="Aerts A."/>
            <person name="Otillar R.P."/>
            <person name="Terry A.Y."/>
            <person name="Boore J.L."/>
            <person name="Grigoriev I.V."/>
            <person name="Lindberg D.R."/>
            <person name="Seaver E.C."/>
            <person name="Weisblat D.A."/>
            <person name="Putnam N.H."/>
            <person name="Rokhsar D.S."/>
        </authorList>
    </citation>
    <scope>NUCLEOTIDE SEQUENCE</scope>
</reference>
<sequence>MVLVVAFQLCAMIIQNVIPLDAILSVRNLSDYRRVYDCNVKDVCYGGSNPTGTYSLSSYGTCKALMLCSWYCSRKVGCVGFDIRSDNWECRLFKLLSRVLEPDEKCVLYVNKIKISLNETKNNLLINFLRKDFERDFAVQLSHESHTSSIYVDGILSQPYNFSDDTLIYVKISVRTLAVVVYRSAYNHTIRVCSGNGLFPILTDRSWKCCETYQAGWFQTGFDDSAWSFAEWTKFQNKTNCIKAVNNINSSALFCRKSIGQILRKYFASNEITS</sequence>
<evidence type="ECO:0000313" key="2">
    <source>
        <dbReference type="EMBL" id="ESO00818.1"/>
    </source>
</evidence>
<dbReference type="Gene3D" id="2.60.120.260">
    <property type="entry name" value="Galactose-binding domain-like"/>
    <property type="match status" value="1"/>
</dbReference>
<feature type="signal peptide" evidence="1">
    <location>
        <begin position="1"/>
        <end position="19"/>
    </location>
</feature>
<dbReference type="InParanoid" id="T1F945"/>
<keyword evidence="4" id="KW-1185">Reference proteome</keyword>
<reference evidence="3" key="3">
    <citation type="submission" date="2015-06" db="UniProtKB">
        <authorList>
            <consortium name="EnsemblMetazoa"/>
        </authorList>
    </citation>
    <scope>IDENTIFICATION</scope>
</reference>
<dbReference type="EMBL" id="KB096864">
    <property type="protein sequence ID" value="ESO00818.1"/>
    <property type="molecule type" value="Genomic_DNA"/>
</dbReference>
<feature type="chain" id="PRO_5010980442" description="Apple domain-containing protein" evidence="1">
    <location>
        <begin position="20"/>
        <end position="274"/>
    </location>
</feature>
<evidence type="ECO:0008006" key="5">
    <source>
        <dbReference type="Google" id="ProtNLM"/>
    </source>
</evidence>
<keyword evidence="1" id="KW-0732">Signal</keyword>
<dbReference type="KEGG" id="hro:HELRODRAFT_175305"/>
<evidence type="ECO:0000313" key="4">
    <source>
        <dbReference type="Proteomes" id="UP000015101"/>
    </source>
</evidence>
<dbReference type="AlphaFoldDB" id="T1F945"/>
<reference evidence="4" key="1">
    <citation type="submission" date="2012-12" db="EMBL/GenBank/DDBJ databases">
        <authorList>
            <person name="Hellsten U."/>
            <person name="Grimwood J."/>
            <person name="Chapman J.A."/>
            <person name="Shapiro H."/>
            <person name="Aerts A."/>
            <person name="Otillar R.P."/>
            <person name="Terry A.Y."/>
            <person name="Boore J.L."/>
            <person name="Simakov O."/>
            <person name="Marletaz F."/>
            <person name="Cho S.-J."/>
            <person name="Edsinger-Gonzales E."/>
            <person name="Havlak P."/>
            <person name="Kuo D.-H."/>
            <person name="Larsson T."/>
            <person name="Lv J."/>
            <person name="Arendt D."/>
            <person name="Savage R."/>
            <person name="Osoegawa K."/>
            <person name="de Jong P."/>
            <person name="Lindberg D.R."/>
            <person name="Seaver E.C."/>
            <person name="Weisblat D.A."/>
            <person name="Putnam N.H."/>
            <person name="Grigoriev I.V."/>
            <person name="Rokhsar D.S."/>
        </authorList>
    </citation>
    <scope>NUCLEOTIDE SEQUENCE</scope>
</reference>
<dbReference type="HOGENOM" id="CLU_1058766_0_0_1"/>
<dbReference type="CTD" id="20205344"/>
<accession>T1F945</accession>
<evidence type="ECO:0000256" key="1">
    <source>
        <dbReference type="SAM" id="SignalP"/>
    </source>
</evidence>
<dbReference type="GeneID" id="20205344"/>
<proteinExistence type="predicted"/>
<protein>
    <recommendedName>
        <fullName evidence="5">Apple domain-containing protein</fullName>
    </recommendedName>
</protein>
<dbReference type="Proteomes" id="UP000015101">
    <property type="component" value="Unassembled WGS sequence"/>
</dbReference>
<name>T1F945_HELRO</name>
<dbReference type="EnsemblMetazoa" id="HelroT175305">
    <property type="protein sequence ID" value="HelroP175305"/>
    <property type="gene ID" value="HelroG175305"/>
</dbReference>
<dbReference type="EMBL" id="AMQM01005214">
    <property type="status" value="NOT_ANNOTATED_CDS"/>
    <property type="molecule type" value="Genomic_DNA"/>
</dbReference>